<dbReference type="SUPFAM" id="SSF141571">
    <property type="entry name" value="Pentapeptide repeat-like"/>
    <property type="match status" value="2"/>
</dbReference>
<dbReference type="InterPro" id="IPR052949">
    <property type="entry name" value="PA_immunity-related"/>
</dbReference>
<dbReference type="STRING" id="37658.SAMN05661086_01749"/>
<dbReference type="Proteomes" id="UP000199659">
    <property type="component" value="Unassembled WGS sequence"/>
</dbReference>
<dbReference type="SUPFAM" id="SSF52540">
    <property type="entry name" value="P-loop containing nucleoside triphosphate hydrolases"/>
    <property type="match status" value="1"/>
</dbReference>
<accession>A0A1I6JM18</accession>
<dbReference type="Pfam" id="PF00805">
    <property type="entry name" value="Pentapeptide"/>
    <property type="match status" value="2"/>
</dbReference>
<dbReference type="InterPro" id="IPR001646">
    <property type="entry name" value="5peptide_repeat"/>
</dbReference>
<dbReference type="PANTHER" id="PTHR42999:SF1">
    <property type="entry name" value="PENTAPEPTIDE REPEAT-CONTAINING PROTEIN"/>
    <property type="match status" value="1"/>
</dbReference>
<evidence type="ECO:0000313" key="2">
    <source>
        <dbReference type="Proteomes" id="UP000199659"/>
    </source>
</evidence>
<organism evidence="1 2">
    <name type="scientific">Anaeromicropila populeti</name>
    <dbReference type="NCBI Taxonomy" id="37658"/>
    <lineage>
        <taxon>Bacteria</taxon>
        <taxon>Bacillati</taxon>
        <taxon>Bacillota</taxon>
        <taxon>Clostridia</taxon>
        <taxon>Lachnospirales</taxon>
        <taxon>Lachnospiraceae</taxon>
        <taxon>Anaeromicropila</taxon>
    </lineage>
</organism>
<dbReference type="RefSeq" id="WP_092560306.1">
    <property type="nucleotide sequence ID" value="NZ_FOYZ01000006.1"/>
</dbReference>
<reference evidence="1 2" key="1">
    <citation type="submission" date="2016-10" db="EMBL/GenBank/DDBJ databases">
        <authorList>
            <person name="de Groot N.N."/>
        </authorList>
    </citation>
    <scope>NUCLEOTIDE SEQUENCE [LARGE SCALE GENOMIC DNA]</scope>
    <source>
        <strain evidence="1 2">743A</strain>
    </source>
</reference>
<dbReference type="InterPro" id="IPR027417">
    <property type="entry name" value="P-loop_NTPase"/>
</dbReference>
<dbReference type="Gene3D" id="3.40.50.300">
    <property type="entry name" value="P-loop containing nucleotide triphosphate hydrolases"/>
    <property type="match status" value="1"/>
</dbReference>
<name>A0A1I6JM18_9FIRM</name>
<gene>
    <name evidence="1" type="ORF">SAMN05661086_01749</name>
</gene>
<dbReference type="OrthoDB" id="67652at2"/>
<dbReference type="AlphaFoldDB" id="A0A1I6JM18"/>
<protein>
    <submittedName>
        <fullName evidence="1">Uncharacterized protein YjbI, contains pentapeptide repeats</fullName>
    </submittedName>
</protein>
<sequence>MLGFVFDDVVAECLGKVKDPLKQCYLEEKDKRSIQKIFDDFFETSFMRNIKEADYQIDSIDLEPLRAKYDGIAYSLWKLTAITEPGVLREQYKRIQEKAYQLSRAVTEPQKKVVDTILDVSRKLIEAFLVKKFSPSEAYLLQKINLLEDTVVAVSGRLSAVENACAEKECSRNDEKWDNKTAQFYQRKFGASLFLDKREGITLEDVYVEPIASPLNQHGYPVRYGERKILSVIEEYLNKKDGFLLFIEGDAGIGKSSLVARLSIHYIEKDIYYKPLKDFLSVEETIDFKENILKSFHLEEDDWGKTLILDGFDEVCCRLDPVLFDTHLQFFLEREYRIILTTRPRYLEKINITVHYETFALQKFNTAQIEEWLNKYKAKRGEALSEETKHQILQTARESMDFMDIVGIPIMLYIIANQNIDVSSLKSIGQLYDTVFANLKEDKSPSKKQQLEEDYEIAQRLALAMQKKEVLRMSKEEALDNGVGPFDSTFYGSVYIIEGQAEMEFVHKSIQEFFAAQWIWKTLKAINSKENGLDQYTLLLNELFLRDEVIEFLKYFYDTDQERVRIGESVVNVFDDFLNGNMSCTRKECSNHINAVQFVEEGITCIYVNHLILTNQIFQIPPINKFAPGYYEKITAFVRGMRLFWNDEQRRGYLRVLQDIIFQKHPLSYLDFRGKQFTKCDFFGSVLELCNFHEAYFEQCTLLETHLRGSIFEYTRFVNTVWKALHIRDIVLKDSDFDNCSWEEVEIQFVRLCRCTVIKGTWSKVVLKQLTVDQFSYRNMTLKNCNFERVHFNNVKFEKAIFAKCTFNSCTFKRCTFVNCLFEQPVFMGACIMDQYTQNTCKAALGKSGINGGIRSVKK</sequence>
<proteinExistence type="predicted"/>
<dbReference type="PANTHER" id="PTHR42999">
    <property type="entry name" value="ANTIBIOTIC RESISTANCE PROTEIN MCBG"/>
    <property type="match status" value="1"/>
</dbReference>
<evidence type="ECO:0000313" key="1">
    <source>
        <dbReference type="EMBL" id="SFR80022.1"/>
    </source>
</evidence>
<keyword evidence="2" id="KW-1185">Reference proteome</keyword>
<dbReference type="Gene3D" id="2.160.20.80">
    <property type="entry name" value="E3 ubiquitin-protein ligase SopA"/>
    <property type="match status" value="2"/>
</dbReference>
<dbReference type="EMBL" id="FOYZ01000006">
    <property type="protein sequence ID" value="SFR80022.1"/>
    <property type="molecule type" value="Genomic_DNA"/>
</dbReference>